<protein>
    <submittedName>
        <fullName evidence="1">Uncharacterized protein</fullName>
    </submittedName>
</protein>
<accession>A0A8S5V694</accession>
<name>A0A8S5V694_9CAUD</name>
<evidence type="ECO:0000313" key="1">
    <source>
        <dbReference type="EMBL" id="DAG02222.1"/>
    </source>
</evidence>
<proteinExistence type="predicted"/>
<dbReference type="EMBL" id="BK016207">
    <property type="protein sequence ID" value="DAG02222.1"/>
    <property type="molecule type" value="Genomic_DNA"/>
</dbReference>
<reference evidence="1" key="1">
    <citation type="journal article" date="2021" name="Proc. Natl. Acad. Sci. U.S.A.">
        <title>A Catalog of Tens of Thousands of Viruses from Human Metagenomes Reveals Hidden Associations with Chronic Diseases.</title>
        <authorList>
            <person name="Tisza M.J."/>
            <person name="Buck C.B."/>
        </authorList>
    </citation>
    <scope>NUCLEOTIDE SEQUENCE</scope>
    <source>
        <strain evidence="1">Ctmqu18</strain>
    </source>
</reference>
<organism evidence="1">
    <name type="scientific">Siphoviridae sp. ctmqu18</name>
    <dbReference type="NCBI Taxonomy" id="2825655"/>
    <lineage>
        <taxon>Viruses</taxon>
        <taxon>Duplodnaviria</taxon>
        <taxon>Heunggongvirae</taxon>
        <taxon>Uroviricota</taxon>
        <taxon>Caudoviricetes</taxon>
    </lineage>
</organism>
<sequence length="142" mass="16512">MTWITPKTDWHGEVTDGIYTGDRFNASDYNRIKNNIVYLYTLAESLYKHFNIENIGNDKNIGDYFYADEINKIENNLKSINQNTLNRSYGNTPVFSDNGSTFDFNELNRLEGATLDLYNRLNNQKIGRRSFKWNFGMLGGEL</sequence>